<evidence type="ECO:0000256" key="1">
    <source>
        <dbReference type="SAM" id="Phobius"/>
    </source>
</evidence>
<gene>
    <name evidence="2" type="ORF">A3D65_04980</name>
</gene>
<dbReference type="AlphaFoldDB" id="A0A1G2D4R1"/>
<protein>
    <submittedName>
        <fullName evidence="2">Uncharacterized protein</fullName>
    </submittedName>
</protein>
<dbReference type="Proteomes" id="UP000177996">
    <property type="component" value="Unassembled WGS sequence"/>
</dbReference>
<reference evidence="2 3" key="1">
    <citation type="journal article" date="2016" name="Nat. Commun.">
        <title>Thousands of microbial genomes shed light on interconnected biogeochemical processes in an aquifer system.</title>
        <authorList>
            <person name="Anantharaman K."/>
            <person name="Brown C.T."/>
            <person name="Hug L.A."/>
            <person name="Sharon I."/>
            <person name="Castelle C.J."/>
            <person name="Probst A.J."/>
            <person name="Thomas B.C."/>
            <person name="Singh A."/>
            <person name="Wilkins M.J."/>
            <person name="Karaoz U."/>
            <person name="Brodie E.L."/>
            <person name="Williams K.H."/>
            <person name="Hubbard S.S."/>
            <person name="Banfield J.F."/>
        </authorList>
    </citation>
    <scope>NUCLEOTIDE SEQUENCE [LARGE SCALE GENOMIC DNA]</scope>
</reference>
<proteinExistence type="predicted"/>
<feature type="transmembrane region" description="Helical" evidence="1">
    <location>
        <begin position="95"/>
        <end position="117"/>
    </location>
</feature>
<dbReference type="STRING" id="1798661.A3D65_04980"/>
<sequence length="520" mass="58866">MTEATQQVGGEQHGPVYWLFAHMLAPVMRMFAAHRLAATVFFVVLVLTTLLFRETWQPVAVLLRLYAVPVAAAFLFLYAVRLVSKRARLLAQISVWLIALPLLVGAVAGYEYAALWVRYQSIKVETIDRLPETDHERIQPLASVHALTSGIIGDSRQPAPPDFVWMRNRATGAIEFQWTMGVAPKIWLDKIWGTVDEVITVSGTAPSLQFSSETKHPVRFTVGEELWLSSRAHTAAIRSFGPLKFFNYEPADVRYLRDDAGEIIQVISLLRWRGIFFPYPEFGGVLVIRQQKESSVGAFVERVALGAGEWISPERIQEFPYLRGQNIMSYRASRYIGESFRFMNGFMAPFPGYHQGDVRIPDSKESLNTQPYTVFFKETNGMPGTLYHYFSLEPFLEGKHGLVASVLIPADGTDRVFVYRHEDRNESLMGVSKVPGLVKNSKMEYDWNVSAAVEERPYVRYIDGKRRLLWLTTVVTYENAKKNSFTAGSVPQVALVDSATQEVIWVDPRDQAGWVKLLSK</sequence>
<keyword evidence="1" id="KW-0812">Transmembrane</keyword>
<keyword evidence="1" id="KW-1133">Transmembrane helix</keyword>
<organism evidence="2 3">
    <name type="scientific">Candidatus Lloydbacteria bacterium RIFCSPHIGHO2_02_FULL_50_13</name>
    <dbReference type="NCBI Taxonomy" id="1798661"/>
    <lineage>
        <taxon>Bacteria</taxon>
        <taxon>Candidatus Lloydiibacteriota</taxon>
    </lineage>
</organism>
<feature type="transmembrane region" description="Helical" evidence="1">
    <location>
        <begin position="64"/>
        <end position="83"/>
    </location>
</feature>
<evidence type="ECO:0000313" key="2">
    <source>
        <dbReference type="EMBL" id="OGZ08579.1"/>
    </source>
</evidence>
<dbReference type="EMBL" id="MHLL01000032">
    <property type="protein sequence ID" value="OGZ08579.1"/>
    <property type="molecule type" value="Genomic_DNA"/>
</dbReference>
<comment type="caution">
    <text evidence="2">The sequence shown here is derived from an EMBL/GenBank/DDBJ whole genome shotgun (WGS) entry which is preliminary data.</text>
</comment>
<accession>A0A1G2D4R1</accession>
<name>A0A1G2D4R1_9BACT</name>
<keyword evidence="1" id="KW-0472">Membrane</keyword>
<feature type="transmembrane region" description="Helical" evidence="1">
    <location>
        <begin position="32"/>
        <end position="52"/>
    </location>
</feature>
<evidence type="ECO:0000313" key="3">
    <source>
        <dbReference type="Proteomes" id="UP000177996"/>
    </source>
</evidence>